<sequence length="265" mass="29801">MDIILNPRKVTKFFALIFILVTLAHIAVKSTSFLVGNRHVVGLFDLISLFDLDKEKNIPTFCSTIALVFCSALLAIIALARKKIGEGYFFWLGLSIIFLFISIDEFAAIHERFVIPLQHALNTSGILYFAWVIPYGITLIIFLSAYTKFIVHLPEKTRFLFVVSGVIYIAGAFGFELIGGRYYEVHGESSVTYFIIITIEECLEMTGIVLFIYALTSYIESQLKDIRLRITSSSTSSLFPNSSLQLMRQTLSLKSAIEPPTQTPN</sequence>
<dbReference type="EMBL" id="BAFH01000003">
    <property type="protein sequence ID" value="GAB62749.1"/>
    <property type="molecule type" value="Genomic_DNA"/>
</dbReference>
<protein>
    <submittedName>
        <fullName evidence="2">Uncharacterized protein</fullName>
    </submittedName>
</protein>
<reference evidence="2 3" key="1">
    <citation type="journal article" date="2012" name="FEBS Lett.">
        <title>Anammox organism KSU-1 expresses a NirK-type copper-containing nitrite reductase instead of a NirS-type with cytochrome cd1.</title>
        <authorList>
            <person name="Hira D."/>
            <person name="Toh H."/>
            <person name="Migita C.T."/>
            <person name="Okubo H."/>
            <person name="Nishiyama T."/>
            <person name="Hattori M."/>
            <person name="Furukawa K."/>
            <person name="Fujii T."/>
        </authorList>
    </citation>
    <scope>NUCLEOTIDE SEQUENCE [LARGE SCALE GENOMIC DNA]</scope>
</reference>
<dbReference type="OrthoDB" id="451488at2"/>
<comment type="caution">
    <text evidence="2">The sequence shown here is derived from an EMBL/GenBank/DDBJ whole genome shotgun (WGS) entry which is preliminary data.</text>
</comment>
<feature type="transmembrane region" description="Helical" evidence="1">
    <location>
        <begin position="159"/>
        <end position="179"/>
    </location>
</feature>
<evidence type="ECO:0000313" key="3">
    <source>
        <dbReference type="Proteomes" id="UP000002985"/>
    </source>
</evidence>
<keyword evidence="1" id="KW-0812">Transmembrane</keyword>
<keyword evidence="3" id="KW-1185">Reference proteome</keyword>
<dbReference type="STRING" id="247490.KSU1_C1153"/>
<dbReference type="AlphaFoldDB" id="I3IM04"/>
<feature type="transmembrane region" description="Helical" evidence="1">
    <location>
        <begin position="58"/>
        <end position="80"/>
    </location>
</feature>
<dbReference type="Proteomes" id="UP000002985">
    <property type="component" value="Unassembled WGS sequence"/>
</dbReference>
<feature type="transmembrane region" description="Helical" evidence="1">
    <location>
        <begin position="191"/>
        <end position="219"/>
    </location>
</feature>
<organism evidence="2 3">
    <name type="scientific">Candidatus Jettenia caeni</name>
    <dbReference type="NCBI Taxonomy" id="247490"/>
    <lineage>
        <taxon>Bacteria</taxon>
        <taxon>Pseudomonadati</taxon>
        <taxon>Planctomycetota</taxon>
        <taxon>Candidatus Brocadiia</taxon>
        <taxon>Candidatus Brocadiales</taxon>
        <taxon>Candidatus Brocadiaceae</taxon>
        <taxon>Candidatus Jettenia</taxon>
    </lineage>
</organism>
<name>I3IM04_9BACT</name>
<feature type="transmembrane region" description="Helical" evidence="1">
    <location>
        <begin position="87"/>
        <end position="108"/>
    </location>
</feature>
<keyword evidence="1" id="KW-1133">Transmembrane helix</keyword>
<accession>I3IM04</accession>
<evidence type="ECO:0000256" key="1">
    <source>
        <dbReference type="SAM" id="Phobius"/>
    </source>
</evidence>
<feature type="transmembrane region" description="Helical" evidence="1">
    <location>
        <begin position="12"/>
        <end position="28"/>
    </location>
</feature>
<keyword evidence="1" id="KW-0472">Membrane</keyword>
<feature type="transmembrane region" description="Helical" evidence="1">
    <location>
        <begin position="128"/>
        <end position="147"/>
    </location>
</feature>
<evidence type="ECO:0000313" key="2">
    <source>
        <dbReference type="EMBL" id="GAB62749.1"/>
    </source>
</evidence>
<gene>
    <name evidence="2" type="ORF">KSU1_C1153</name>
</gene>
<proteinExistence type="predicted"/>
<dbReference type="eggNOG" id="ENOG5030IHV">
    <property type="taxonomic scope" value="Bacteria"/>
</dbReference>